<comment type="similarity">
    <text evidence="1">Belongs to the 'phage' integrase family.</text>
</comment>
<evidence type="ECO:0000256" key="2">
    <source>
        <dbReference type="ARBA" id="ARBA00022908"/>
    </source>
</evidence>
<keyword evidence="3 5" id="KW-0238">DNA-binding</keyword>
<dbReference type="InterPro" id="IPR011010">
    <property type="entry name" value="DNA_brk_join_enz"/>
</dbReference>
<dbReference type="PROSITE" id="PS51898">
    <property type="entry name" value="TYR_RECOMBINASE"/>
    <property type="match status" value="1"/>
</dbReference>
<feature type="domain" description="Tyr recombinase" evidence="6">
    <location>
        <begin position="153"/>
        <end position="335"/>
    </location>
</feature>
<dbReference type="InterPro" id="IPR050090">
    <property type="entry name" value="Tyrosine_recombinase_XerCD"/>
</dbReference>
<dbReference type="InterPro" id="IPR002104">
    <property type="entry name" value="Integrase_catalytic"/>
</dbReference>
<dbReference type="InterPro" id="IPR044068">
    <property type="entry name" value="CB"/>
</dbReference>
<dbReference type="InterPro" id="IPR013762">
    <property type="entry name" value="Integrase-like_cat_sf"/>
</dbReference>
<evidence type="ECO:0000256" key="5">
    <source>
        <dbReference type="PROSITE-ProRule" id="PRU01248"/>
    </source>
</evidence>
<evidence type="ECO:0000259" key="6">
    <source>
        <dbReference type="PROSITE" id="PS51898"/>
    </source>
</evidence>
<keyword evidence="9" id="KW-1185">Reference proteome</keyword>
<evidence type="ECO:0000259" key="7">
    <source>
        <dbReference type="PROSITE" id="PS51900"/>
    </source>
</evidence>
<dbReference type="SUPFAM" id="SSF56349">
    <property type="entry name" value="DNA breaking-rejoining enzymes"/>
    <property type="match status" value="1"/>
</dbReference>
<evidence type="ECO:0000313" key="9">
    <source>
        <dbReference type="Proteomes" id="UP001200470"/>
    </source>
</evidence>
<dbReference type="PANTHER" id="PTHR30349">
    <property type="entry name" value="PHAGE INTEGRASE-RELATED"/>
    <property type="match status" value="1"/>
</dbReference>
<dbReference type="PROSITE" id="PS51900">
    <property type="entry name" value="CB"/>
    <property type="match status" value="1"/>
</dbReference>
<name>A0ABS9CE51_9BACT</name>
<sequence>MIIKIELPKGIMKGSATLGKLSITLDKAQADYLVTHTDYVPACLSTVATTLSEFVETLVEQLRTNNKERIRETYACAMNRFLQFRGGHDIALDAIGSQEVEAFESHLKQAGLTLNTVSFYMRVLRAIYNKAVRQLSITDKRPFDRVFTGYPRTPKRAVDVETITLVAGYRTTNADEALARDLFLFSFYTRGMSFVDIANLRRCDIRNGHLIYKRSKTGQELQVAWRPEMQTIVDRHPSLDGDHLLGVLNNDATLKLRRQYQQQQSKVNYHLKRLSMRLGLSKPLTMYVARHSWATIARGMDIPVSVISDSLGHHSEKTTQIYLKSIDADVIDRANEKLIAAVENNG</sequence>
<reference evidence="8 9" key="1">
    <citation type="submission" date="2020-12" db="EMBL/GenBank/DDBJ databases">
        <title>Whole genome sequences of gut porcine anaerobes.</title>
        <authorList>
            <person name="Kubasova T."/>
            <person name="Jahodarova E."/>
            <person name="Rychlik I."/>
        </authorList>
    </citation>
    <scope>NUCLEOTIDE SEQUENCE [LARGE SCALE GENOMIC DNA]</scope>
    <source>
        <strain evidence="8 9">An925</strain>
    </source>
</reference>
<dbReference type="Gene3D" id="1.10.443.10">
    <property type="entry name" value="Intergrase catalytic core"/>
    <property type="match status" value="1"/>
</dbReference>
<dbReference type="Pfam" id="PF13102">
    <property type="entry name" value="Phage_int_SAM_5"/>
    <property type="match status" value="1"/>
</dbReference>
<gene>
    <name evidence="8" type="ORF">I6E12_04555</name>
</gene>
<accession>A0ABS9CE51</accession>
<evidence type="ECO:0000256" key="4">
    <source>
        <dbReference type="ARBA" id="ARBA00023172"/>
    </source>
</evidence>
<comment type="caution">
    <text evidence="8">The sequence shown here is derived from an EMBL/GenBank/DDBJ whole genome shotgun (WGS) entry which is preliminary data.</text>
</comment>
<protein>
    <submittedName>
        <fullName evidence="8">Site-specific integrase</fullName>
    </submittedName>
</protein>
<proteinExistence type="inferred from homology"/>
<dbReference type="InterPro" id="IPR025269">
    <property type="entry name" value="SAM-like_dom"/>
</dbReference>
<evidence type="ECO:0000256" key="1">
    <source>
        <dbReference type="ARBA" id="ARBA00008857"/>
    </source>
</evidence>
<evidence type="ECO:0000313" key="8">
    <source>
        <dbReference type="EMBL" id="MCF2563381.1"/>
    </source>
</evidence>
<dbReference type="PANTHER" id="PTHR30349:SF64">
    <property type="entry name" value="PROPHAGE INTEGRASE INTD-RELATED"/>
    <property type="match status" value="1"/>
</dbReference>
<dbReference type="Pfam" id="PF00589">
    <property type="entry name" value="Phage_integrase"/>
    <property type="match status" value="1"/>
</dbReference>
<dbReference type="Proteomes" id="UP001200470">
    <property type="component" value="Unassembled WGS sequence"/>
</dbReference>
<dbReference type="Gene3D" id="1.10.150.130">
    <property type="match status" value="1"/>
</dbReference>
<dbReference type="EMBL" id="JADYTN010000007">
    <property type="protein sequence ID" value="MCF2563381.1"/>
    <property type="molecule type" value="Genomic_DNA"/>
</dbReference>
<keyword evidence="4" id="KW-0233">DNA recombination</keyword>
<dbReference type="RefSeq" id="WP_301637776.1">
    <property type="nucleotide sequence ID" value="NZ_JADYTN010000007.1"/>
</dbReference>
<organism evidence="8 9">
    <name type="scientific">Xylanibacter brevis</name>
    <dbReference type="NCBI Taxonomy" id="83231"/>
    <lineage>
        <taxon>Bacteria</taxon>
        <taxon>Pseudomonadati</taxon>
        <taxon>Bacteroidota</taxon>
        <taxon>Bacteroidia</taxon>
        <taxon>Bacteroidales</taxon>
        <taxon>Prevotellaceae</taxon>
        <taxon>Xylanibacter</taxon>
    </lineage>
</organism>
<dbReference type="InterPro" id="IPR010998">
    <property type="entry name" value="Integrase_recombinase_N"/>
</dbReference>
<keyword evidence="2" id="KW-0229">DNA integration</keyword>
<evidence type="ECO:0000256" key="3">
    <source>
        <dbReference type="ARBA" id="ARBA00023125"/>
    </source>
</evidence>
<feature type="domain" description="Core-binding (CB)" evidence="7">
    <location>
        <begin position="45"/>
        <end position="132"/>
    </location>
</feature>